<dbReference type="PANTHER" id="PTHR47691:SF3">
    <property type="entry name" value="HTH-TYPE TRANSCRIPTIONAL REGULATOR RV0890C-RELATED"/>
    <property type="match status" value="1"/>
</dbReference>
<dbReference type="KEGG" id="apre:CNX65_14565"/>
<evidence type="ECO:0000313" key="3">
    <source>
        <dbReference type="Proteomes" id="UP000218505"/>
    </source>
</evidence>
<accession>A0A290Z5V6</accession>
<name>A0A290Z5V6_9PSEU</name>
<dbReference type="SMART" id="SM00028">
    <property type="entry name" value="TPR"/>
    <property type="match status" value="4"/>
</dbReference>
<dbReference type="EMBL" id="CP023445">
    <property type="protein sequence ID" value="ATE54362.1"/>
    <property type="molecule type" value="Genomic_DNA"/>
</dbReference>
<reference evidence="2" key="1">
    <citation type="submission" date="2017-09" db="EMBL/GenBank/DDBJ databases">
        <title>Complete Genome Sequence of ansamitocin-producing Bacterium Actinosynnema pretiosum X47.</title>
        <authorList>
            <person name="Cao G."/>
            <person name="Zong G."/>
            <person name="Zhong C."/>
            <person name="Fu J."/>
        </authorList>
    </citation>
    <scope>NUCLEOTIDE SEQUENCE [LARGE SCALE GENOMIC DNA]</scope>
    <source>
        <strain evidence="2">X47</strain>
    </source>
</reference>
<dbReference type="Gene3D" id="1.25.40.10">
    <property type="entry name" value="Tetratricopeptide repeat domain"/>
    <property type="match status" value="1"/>
</dbReference>
<evidence type="ECO:0000313" key="2">
    <source>
        <dbReference type="EMBL" id="ATE54362.1"/>
    </source>
</evidence>
<dbReference type="InterPro" id="IPR019734">
    <property type="entry name" value="TPR_rpt"/>
</dbReference>
<protein>
    <submittedName>
        <fullName evidence="2">SARP family transcriptional regulator</fullName>
    </submittedName>
</protein>
<sequence length="703" mass="75690">MGVAASDQPEHTGNTVANSSAEIVVQAERIAGDVVLGAARREFPPPRQLPAPPPWFTGREAELRLLDRLLDGGARTAGIVGTGGMGKTWLALHWAHRNKDRFPDGQLFIDLRGYGQEERPMAVGAAVRCALDALGVDHRDLPAEEAAQVGRYRTLLAAKQVLVVLDNALDYGQVESLLPGSPTCAVLLTSRDRFDGLEQAGALRVPLGALSEVEAHEFLAERFGRDRVTADRAATEVLLKCCAGMPLALGVLAGQHALQPEFPLARLAEGVADEATRIEALDNGRPSASVSAVLSWSDRALPRAAREAFYLVGVIGTAGVVDLAVTTAASVFGTGVPEARALLRGLARASLLHEHAPDRWEMHDLVRLHAARLTVFPQERQKAALRALVDHCLKLALAADRVLDPHRAAHSDVPGPGALPEGIAAEEWFTSEHACVLAAQRVAVQQGWHAEVWLLAWSLHTFHWQHGHDRHQLVTWGAALASAEELRSTPRLALAHRLLGAATVRTGRHIEGVWHLRRALDLVEQLDDTSAEAHAHRALARSLGTAGQQEAGLEHARRALALYGRLGEPRHEADALDLMCGLDAALGRFPKAEAHGLAALGLYRELGDMRGEASALETLGHLARRVGDASMASERYTQALALWGTPRPHVADTWEGLGFARAELGDRTGAVIAWRAALELHEAAGRTDKADVLRVLLESEENP</sequence>
<dbReference type="PRINTS" id="PR00364">
    <property type="entry name" value="DISEASERSIST"/>
</dbReference>
<feature type="compositionally biased region" description="Polar residues" evidence="1">
    <location>
        <begin position="11"/>
        <end position="20"/>
    </location>
</feature>
<gene>
    <name evidence="2" type="ORF">CNX65_14565</name>
</gene>
<dbReference type="Proteomes" id="UP000218505">
    <property type="component" value="Chromosome"/>
</dbReference>
<dbReference type="InterPro" id="IPR011990">
    <property type="entry name" value="TPR-like_helical_dom_sf"/>
</dbReference>
<proteinExistence type="predicted"/>
<dbReference type="SUPFAM" id="SSF48452">
    <property type="entry name" value="TPR-like"/>
    <property type="match status" value="1"/>
</dbReference>
<dbReference type="GO" id="GO:0043531">
    <property type="term" value="F:ADP binding"/>
    <property type="evidence" value="ECO:0007669"/>
    <property type="project" value="InterPro"/>
</dbReference>
<dbReference type="PANTHER" id="PTHR47691">
    <property type="entry name" value="REGULATOR-RELATED"/>
    <property type="match status" value="1"/>
</dbReference>
<evidence type="ECO:0000256" key="1">
    <source>
        <dbReference type="SAM" id="MobiDB-lite"/>
    </source>
</evidence>
<dbReference type="SUPFAM" id="SSF52540">
    <property type="entry name" value="P-loop containing nucleoside triphosphate hydrolases"/>
    <property type="match status" value="1"/>
</dbReference>
<dbReference type="AlphaFoldDB" id="A0A290Z5V6"/>
<organism evidence="2 3">
    <name type="scientific">Actinosynnema pretiosum</name>
    <dbReference type="NCBI Taxonomy" id="42197"/>
    <lineage>
        <taxon>Bacteria</taxon>
        <taxon>Bacillati</taxon>
        <taxon>Actinomycetota</taxon>
        <taxon>Actinomycetes</taxon>
        <taxon>Pseudonocardiales</taxon>
        <taxon>Pseudonocardiaceae</taxon>
        <taxon>Actinosynnema</taxon>
    </lineage>
</organism>
<feature type="region of interest" description="Disordered" evidence="1">
    <location>
        <begin position="1"/>
        <end position="20"/>
    </location>
</feature>
<dbReference type="Gene3D" id="3.40.50.300">
    <property type="entry name" value="P-loop containing nucleotide triphosphate hydrolases"/>
    <property type="match status" value="1"/>
</dbReference>
<keyword evidence="3" id="KW-1185">Reference proteome</keyword>
<dbReference type="RefSeq" id="WP_096493436.1">
    <property type="nucleotide sequence ID" value="NZ_CP023445.1"/>
</dbReference>
<dbReference type="InterPro" id="IPR027417">
    <property type="entry name" value="P-loop_NTPase"/>
</dbReference>